<dbReference type="GO" id="GO:0016020">
    <property type="term" value="C:membrane"/>
    <property type="evidence" value="ECO:0007669"/>
    <property type="project" value="TreeGrafter"/>
</dbReference>
<comment type="caution">
    <text evidence="4">The sequence shown here is derived from an EMBL/GenBank/DDBJ whole genome shotgun (WGS) entry which is preliminary data.</text>
</comment>
<keyword evidence="5" id="KW-1185">Reference proteome</keyword>
<dbReference type="GO" id="GO:0016787">
    <property type="term" value="F:hydrolase activity"/>
    <property type="evidence" value="ECO:0007669"/>
    <property type="project" value="UniProtKB-KW"/>
</dbReference>
<feature type="domain" description="Peptidase S33 tripeptidyl aminopeptidase-like C-terminal" evidence="3">
    <location>
        <begin position="214"/>
        <end position="272"/>
    </location>
</feature>
<reference evidence="4" key="1">
    <citation type="submission" date="2019-06" db="EMBL/GenBank/DDBJ databases">
        <title>Methanoculleus strain from Tamsui River, Taipei, Taiwan.</title>
        <authorList>
            <person name="You Y.-T."/>
            <person name="Chen S.-C."/>
            <person name="Lai S.-J."/>
            <person name="Lee Y.-C."/>
            <person name="Lai M.-C."/>
        </authorList>
    </citation>
    <scope>NUCLEOTIDE SEQUENCE</scope>
    <source>
        <strain evidence="4">Afa-1</strain>
    </source>
</reference>
<dbReference type="Gene3D" id="3.40.50.1820">
    <property type="entry name" value="alpha/beta hydrolase"/>
    <property type="match status" value="1"/>
</dbReference>
<proteinExistence type="predicted"/>
<dbReference type="PANTHER" id="PTHR43798">
    <property type="entry name" value="MONOACYLGLYCEROL LIPASE"/>
    <property type="match status" value="1"/>
</dbReference>
<dbReference type="InterPro" id="IPR000073">
    <property type="entry name" value="AB_hydrolase_1"/>
</dbReference>
<dbReference type="Pfam" id="PF08386">
    <property type="entry name" value="Abhydrolase_4"/>
    <property type="match status" value="1"/>
</dbReference>
<feature type="domain" description="AB hydrolase-1" evidence="2">
    <location>
        <begin position="19"/>
        <end position="119"/>
    </location>
</feature>
<dbReference type="PRINTS" id="PR00111">
    <property type="entry name" value="ABHYDROLASE"/>
</dbReference>
<evidence type="ECO:0000313" key="4">
    <source>
        <dbReference type="EMBL" id="MCT8337573.1"/>
    </source>
</evidence>
<evidence type="ECO:0000259" key="3">
    <source>
        <dbReference type="Pfam" id="PF08386"/>
    </source>
</evidence>
<dbReference type="SUPFAM" id="SSF53474">
    <property type="entry name" value="alpha/beta-Hydrolases"/>
    <property type="match status" value="1"/>
</dbReference>
<accession>A0A9E5DDK9</accession>
<dbReference type="AlphaFoldDB" id="A0A9E5DDK9"/>
<dbReference type="InterPro" id="IPR013595">
    <property type="entry name" value="Pept_S33_TAP-like_C"/>
</dbReference>
<evidence type="ECO:0000259" key="2">
    <source>
        <dbReference type="Pfam" id="PF00561"/>
    </source>
</evidence>
<name>A0A9E5DDK9_9EURY</name>
<sequence length="281" mass="29737">MALTDYGRIAYARVGDGYPMLAIHGNAGGFDQGLLLAGWTIGPGFQVIAPSRFGYPGSPMPPEASVAMQADAYASLLDALSIEQAVVVGYSAGSASALQFAVRHPDRVSALVLVEPVAPGKGPVMPKPIFTVFFKSDFIYWATVTGFWPIIGGPWAGVPPGKRLSPKEKAEVRTLLSSLLPVSARVDGSSFDIYVSTPGLLNAPESDYPFGSIRTPALVVSAVDDPLALHENARALAEKIPNARLQAVSGGGHMLLGHHEEVRRGIAEFLRRTVASPPQPR</sequence>
<evidence type="ECO:0000313" key="5">
    <source>
        <dbReference type="Proteomes" id="UP001065682"/>
    </source>
</evidence>
<dbReference type="RefSeq" id="WP_261597679.1">
    <property type="nucleotide sequence ID" value="NZ_VHLL01000004.1"/>
</dbReference>
<dbReference type="Proteomes" id="UP001065682">
    <property type="component" value="Unassembled WGS sequence"/>
</dbReference>
<dbReference type="EMBL" id="VHLL01000004">
    <property type="protein sequence ID" value="MCT8337573.1"/>
    <property type="molecule type" value="Genomic_DNA"/>
</dbReference>
<dbReference type="PANTHER" id="PTHR43798:SF31">
    <property type="entry name" value="AB HYDROLASE SUPERFAMILY PROTEIN YCLE"/>
    <property type="match status" value="1"/>
</dbReference>
<organism evidence="4 5">
    <name type="scientific">Methanoculleus formosensis</name>
    <dbReference type="NCBI Taxonomy" id="2590886"/>
    <lineage>
        <taxon>Archaea</taxon>
        <taxon>Methanobacteriati</taxon>
        <taxon>Methanobacteriota</taxon>
        <taxon>Stenosarchaea group</taxon>
        <taxon>Methanomicrobia</taxon>
        <taxon>Methanomicrobiales</taxon>
        <taxon>Methanomicrobiaceae</taxon>
        <taxon>Methanoculleus</taxon>
    </lineage>
</organism>
<dbReference type="Pfam" id="PF00561">
    <property type="entry name" value="Abhydrolase_1"/>
    <property type="match status" value="1"/>
</dbReference>
<dbReference type="InterPro" id="IPR050266">
    <property type="entry name" value="AB_hydrolase_sf"/>
</dbReference>
<keyword evidence="1 4" id="KW-0378">Hydrolase</keyword>
<dbReference type="InterPro" id="IPR029058">
    <property type="entry name" value="AB_hydrolase_fold"/>
</dbReference>
<protein>
    <submittedName>
        <fullName evidence="4">Alpha/beta hydrolase</fullName>
    </submittedName>
</protein>
<gene>
    <name evidence="4" type="ORF">FKB36_08775</name>
</gene>
<evidence type="ECO:0000256" key="1">
    <source>
        <dbReference type="ARBA" id="ARBA00022801"/>
    </source>
</evidence>